<reference evidence="3 4" key="1">
    <citation type="submission" date="2024-08" db="EMBL/GenBank/DDBJ databases">
        <title>Halobellus sp. MBLA0158 whole genome sequence.</title>
        <authorList>
            <person name="Hwang C.Y."/>
            <person name="Cho E.-S."/>
            <person name="Seo M.-J."/>
        </authorList>
    </citation>
    <scope>NUCLEOTIDE SEQUENCE [LARGE SCALE GENOMIC DNA]</scope>
    <source>
        <strain evidence="3 4">MBLA0158</strain>
    </source>
</reference>
<proteinExistence type="predicted"/>
<organism evidence="3 4">
    <name type="scientific">Halobellus rubicundus</name>
    <dbReference type="NCBI Taxonomy" id="2996466"/>
    <lineage>
        <taxon>Archaea</taxon>
        <taxon>Methanobacteriati</taxon>
        <taxon>Methanobacteriota</taxon>
        <taxon>Stenosarchaea group</taxon>
        <taxon>Halobacteria</taxon>
        <taxon>Halobacteriales</taxon>
        <taxon>Haloferacaceae</taxon>
        <taxon>Halobellus</taxon>
    </lineage>
</organism>
<dbReference type="Pfam" id="PF24378">
    <property type="entry name" value="DUF7534"/>
    <property type="match status" value="1"/>
</dbReference>
<dbReference type="Proteomes" id="UP001570511">
    <property type="component" value="Unassembled WGS sequence"/>
</dbReference>
<name>A0ABD5MBY1_9EURY</name>
<dbReference type="InterPro" id="IPR055956">
    <property type="entry name" value="DUF7534"/>
</dbReference>
<evidence type="ECO:0000256" key="1">
    <source>
        <dbReference type="SAM" id="MobiDB-lite"/>
    </source>
</evidence>
<comment type="caution">
    <text evidence="3">The sequence shown here is derived from an EMBL/GenBank/DDBJ whole genome shotgun (WGS) entry which is preliminary data.</text>
</comment>
<evidence type="ECO:0000256" key="2">
    <source>
        <dbReference type="SAM" id="Phobius"/>
    </source>
</evidence>
<keyword evidence="2" id="KW-0472">Membrane</keyword>
<dbReference type="EMBL" id="JBGNYA010000001">
    <property type="protein sequence ID" value="MFA1610094.1"/>
    <property type="molecule type" value="Genomic_DNA"/>
</dbReference>
<sequence length="96" mass="9886">MSGEDASGGDRPDGPEADGASAAGSDGGFERGVAHHFLRFVSVVLAVDALGLGVWWLLPPEASIRTVVLVGTLIVAPLLGFLLVYAPTVSRSRARS</sequence>
<evidence type="ECO:0000313" key="4">
    <source>
        <dbReference type="Proteomes" id="UP001570511"/>
    </source>
</evidence>
<accession>A0ABD5MBY1</accession>
<feature type="transmembrane region" description="Helical" evidence="2">
    <location>
        <begin position="37"/>
        <end position="58"/>
    </location>
</feature>
<feature type="transmembrane region" description="Helical" evidence="2">
    <location>
        <begin position="64"/>
        <end position="86"/>
    </location>
</feature>
<keyword evidence="2" id="KW-1133">Transmembrane helix</keyword>
<keyword evidence="2" id="KW-0812">Transmembrane</keyword>
<dbReference type="AlphaFoldDB" id="A0ABD5MBY1"/>
<evidence type="ECO:0000313" key="3">
    <source>
        <dbReference type="EMBL" id="MFA1610094.1"/>
    </source>
</evidence>
<dbReference type="RefSeq" id="WP_372387370.1">
    <property type="nucleotide sequence ID" value="NZ_JBGNYA010000001.1"/>
</dbReference>
<protein>
    <submittedName>
        <fullName evidence="3">Uncharacterized protein</fullName>
    </submittedName>
</protein>
<gene>
    <name evidence="3" type="ORF">OS889_03615</name>
</gene>
<keyword evidence="4" id="KW-1185">Reference proteome</keyword>
<feature type="region of interest" description="Disordered" evidence="1">
    <location>
        <begin position="1"/>
        <end position="25"/>
    </location>
</feature>